<evidence type="ECO:0000313" key="4">
    <source>
        <dbReference type="Proteomes" id="UP000799424"/>
    </source>
</evidence>
<protein>
    <recommendedName>
        <fullName evidence="5">Cora-domain-containing protein</fullName>
    </recommendedName>
</protein>
<dbReference type="Gene3D" id="1.20.58.340">
    <property type="entry name" value="Magnesium transport protein CorA, transmembrane region"/>
    <property type="match status" value="1"/>
</dbReference>
<keyword evidence="2" id="KW-1133">Transmembrane helix</keyword>
<proteinExistence type="predicted"/>
<gene>
    <name evidence="3" type="ORF">CC86DRAFT_338978</name>
</gene>
<dbReference type="OrthoDB" id="341259at2759"/>
<evidence type="ECO:0000256" key="1">
    <source>
        <dbReference type="SAM" id="MobiDB-lite"/>
    </source>
</evidence>
<organism evidence="3 4">
    <name type="scientific">Ophiobolus disseminans</name>
    <dbReference type="NCBI Taxonomy" id="1469910"/>
    <lineage>
        <taxon>Eukaryota</taxon>
        <taxon>Fungi</taxon>
        <taxon>Dikarya</taxon>
        <taxon>Ascomycota</taxon>
        <taxon>Pezizomycotina</taxon>
        <taxon>Dothideomycetes</taxon>
        <taxon>Pleosporomycetidae</taxon>
        <taxon>Pleosporales</taxon>
        <taxon>Pleosporineae</taxon>
        <taxon>Phaeosphaeriaceae</taxon>
        <taxon>Ophiobolus</taxon>
    </lineage>
</organism>
<reference evidence="3" key="1">
    <citation type="journal article" date="2020" name="Stud. Mycol.">
        <title>101 Dothideomycetes genomes: a test case for predicting lifestyles and emergence of pathogens.</title>
        <authorList>
            <person name="Haridas S."/>
            <person name="Albert R."/>
            <person name="Binder M."/>
            <person name="Bloem J."/>
            <person name="Labutti K."/>
            <person name="Salamov A."/>
            <person name="Andreopoulos B."/>
            <person name="Baker S."/>
            <person name="Barry K."/>
            <person name="Bills G."/>
            <person name="Bluhm B."/>
            <person name="Cannon C."/>
            <person name="Castanera R."/>
            <person name="Culley D."/>
            <person name="Daum C."/>
            <person name="Ezra D."/>
            <person name="Gonzalez J."/>
            <person name="Henrissat B."/>
            <person name="Kuo A."/>
            <person name="Liang C."/>
            <person name="Lipzen A."/>
            <person name="Lutzoni F."/>
            <person name="Magnuson J."/>
            <person name="Mondo S."/>
            <person name="Nolan M."/>
            <person name="Ohm R."/>
            <person name="Pangilinan J."/>
            <person name="Park H.-J."/>
            <person name="Ramirez L."/>
            <person name="Alfaro M."/>
            <person name="Sun H."/>
            <person name="Tritt A."/>
            <person name="Yoshinaga Y."/>
            <person name="Zwiers L.-H."/>
            <person name="Turgeon B."/>
            <person name="Goodwin S."/>
            <person name="Spatafora J."/>
            <person name="Crous P."/>
            <person name="Grigoriev I."/>
        </authorList>
    </citation>
    <scope>NUCLEOTIDE SEQUENCE</scope>
    <source>
        <strain evidence="3">CBS 113818</strain>
    </source>
</reference>
<accession>A0A6A7AKA9</accession>
<name>A0A6A7AKA9_9PLEO</name>
<feature type="transmembrane region" description="Helical" evidence="2">
    <location>
        <begin position="523"/>
        <end position="545"/>
    </location>
</feature>
<keyword evidence="2" id="KW-0472">Membrane</keyword>
<evidence type="ECO:0000313" key="3">
    <source>
        <dbReference type="EMBL" id="KAF2833583.1"/>
    </source>
</evidence>
<dbReference type="EMBL" id="MU006216">
    <property type="protein sequence ID" value="KAF2833583.1"/>
    <property type="molecule type" value="Genomic_DNA"/>
</dbReference>
<feature type="transmembrane region" description="Helical" evidence="2">
    <location>
        <begin position="566"/>
        <end position="586"/>
    </location>
</feature>
<feature type="region of interest" description="Disordered" evidence="1">
    <location>
        <begin position="276"/>
        <end position="312"/>
    </location>
</feature>
<dbReference type="InterPro" id="IPR050829">
    <property type="entry name" value="CorA_MIT"/>
</dbReference>
<keyword evidence="4" id="KW-1185">Reference proteome</keyword>
<dbReference type="PANTHER" id="PTHR47685:SF1">
    <property type="entry name" value="MAGNESIUM TRANSPORT PROTEIN CORA"/>
    <property type="match status" value="1"/>
</dbReference>
<evidence type="ECO:0000256" key="2">
    <source>
        <dbReference type="SAM" id="Phobius"/>
    </source>
</evidence>
<dbReference type="Proteomes" id="UP000799424">
    <property type="component" value="Unassembled WGS sequence"/>
</dbReference>
<dbReference type="PANTHER" id="PTHR47685">
    <property type="entry name" value="MAGNESIUM TRANSPORT PROTEIN CORA"/>
    <property type="match status" value="1"/>
</dbReference>
<keyword evidence="2" id="KW-0812">Transmembrane</keyword>
<feature type="compositionally biased region" description="Polar residues" evidence="1">
    <location>
        <begin position="276"/>
        <end position="302"/>
    </location>
</feature>
<dbReference type="AlphaFoldDB" id="A0A6A7AKA9"/>
<evidence type="ECO:0008006" key="5">
    <source>
        <dbReference type="Google" id="ProtNLM"/>
    </source>
</evidence>
<sequence length="622" mass="71197">MLRTPILVHGPEICRQRHIGQHDLPSSMKGQMACNNYRVIVTEIYSHDLSDKSWSFSISIASLLYSQDHLVDSMQKSRPREVRGEVPVCTWIHVPANNVSLYPTFVLPYISYEASQRQLKRAEYIQAAHEEKGLTGRLFAEMSRTIKLTAQVKLQKPIPLSARPLSACDDSGSIISNDNITFGDSNDIDNDEKALVASYLNDNAALHIRHTLDQYYYYMLECTTDRDADQVVSRRWLKRHPGARYNILMVDQLWLWTTHPRPTGHNTISSNVIGEQQSSADTGVTSGPQSNQSQRYVISSSPPRMGASHRMMRSEDDLQWLVLDRKDRKRYPIQGPEDLVARILETCCNIFDRLQDNVMLRFLQMFEKTIGSIDDNESRLFRTFQQESARLLEVNIANKYYQKRKSKLLKRMLDIREEIKLLVEVKDVRDEITIILTVLETQYTLIEQMSRKDRNCHALLDKPAVQGIVNSNIIDFEKMKLQAGTVQDKLNTLMDLKQKAANAWEAREARETAVAASKQGNTVLVFTIVTIIFLPLSFMLAFFTINISVFPKDQKNGETNWPLGKVTGRLFGVSLSVSVPLILLALNMEACSGAYNELRHDHIPRMCIWILLRWPRFDASTS</sequence>